<name>A0A7S2W782_9STRA</name>
<dbReference type="InterPro" id="IPR038727">
    <property type="entry name" value="NadR/Ttd14_AAA_dom"/>
</dbReference>
<dbReference type="GO" id="GO:0070300">
    <property type="term" value="F:phosphatidic acid binding"/>
    <property type="evidence" value="ECO:0007669"/>
    <property type="project" value="TreeGrafter"/>
</dbReference>
<dbReference type="EMBL" id="HBHI01013779">
    <property type="protein sequence ID" value="CAD9671456.1"/>
    <property type="molecule type" value="Transcribed_RNA"/>
</dbReference>
<dbReference type="InterPro" id="IPR027417">
    <property type="entry name" value="P-loop_NTPase"/>
</dbReference>
<evidence type="ECO:0000259" key="1">
    <source>
        <dbReference type="Pfam" id="PF13521"/>
    </source>
</evidence>
<protein>
    <recommendedName>
        <fullName evidence="1">NadR/Ttd14 AAA domain-containing protein</fullName>
    </recommendedName>
</protein>
<dbReference type="GO" id="GO:0035091">
    <property type="term" value="F:phosphatidylinositol binding"/>
    <property type="evidence" value="ECO:0007669"/>
    <property type="project" value="TreeGrafter"/>
</dbReference>
<dbReference type="AlphaFoldDB" id="A0A7S2W782"/>
<dbReference type="Pfam" id="PF13521">
    <property type="entry name" value="AAA_28"/>
    <property type="match status" value="1"/>
</dbReference>
<reference evidence="2" key="1">
    <citation type="submission" date="2021-01" db="EMBL/GenBank/DDBJ databases">
        <authorList>
            <person name="Corre E."/>
            <person name="Pelletier E."/>
            <person name="Niang G."/>
            <person name="Scheremetjew M."/>
            <person name="Finn R."/>
            <person name="Kale V."/>
            <person name="Holt S."/>
            <person name="Cochrane G."/>
            <person name="Meng A."/>
            <person name="Brown T."/>
            <person name="Cohen L."/>
        </authorList>
    </citation>
    <scope>NUCLEOTIDE SEQUENCE</scope>
    <source>
        <strain evidence="2">CCMP1452</strain>
    </source>
</reference>
<proteinExistence type="predicted"/>
<gene>
    <name evidence="2" type="ORF">EANT1437_LOCUS7059</name>
</gene>
<organism evidence="2">
    <name type="scientific">Eucampia antarctica</name>
    <dbReference type="NCBI Taxonomy" id="49252"/>
    <lineage>
        <taxon>Eukaryota</taxon>
        <taxon>Sar</taxon>
        <taxon>Stramenopiles</taxon>
        <taxon>Ochrophyta</taxon>
        <taxon>Bacillariophyta</taxon>
        <taxon>Mediophyceae</taxon>
        <taxon>Biddulphiophycidae</taxon>
        <taxon>Hemiaulales</taxon>
        <taxon>Hemiaulaceae</taxon>
        <taxon>Eucampia</taxon>
    </lineage>
</organism>
<dbReference type="PANTHER" id="PTHR34932">
    <property type="entry name" value="TRPL TRANSLOCATION DEFECT PROTEIN 14"/>
    <property type="match status" value="1"/>
</dbReference>
<evidence type="ECO:0000313" key="2">
    <source>
        <dbReference type="EMBL" id="CAD9671456.1"/>
    </source>
</evidence>
<dbReference type="GO" id="GO:0005525">
    <property type="term" value="F:GTP binding"/>
    <property type="evidence" value="ECO:0007669"/>
    <property type="project" value="TreeGrafter"/>
</dbReference>
<sequence>MGEEELDHEAIRRRCTVIRSGSLSTSDEEIAHLSQALKNSILRIEPLYKIVLTGGPCGGKTTALARLSYYLRERGFEVMTVPEAFTIMASNGFSMEYFSVGGMPFEVQNAVMDMQIALEDSFERILRARGKPSVMLCDRGLMDGAAYVTSEEWDSFCNTRGVSSIDLREGRYNAVFHLVTAAEGAEQFYTLENNEARTETAEEARQLDVSSRRAWVGHHSLSVFDNSTDFEGKMQRLVDATARLVGLPSNLHRVARKYLLRSKPNLEDFPESVKYQVFDVEKVYLYDGTNEISEGPPQKYAEEYSFIRKRTQIGEGGGKGTSYGLTVVSITHDRKVIEVKRIINAREYASAFKTRDLTRHVVRQQRISFLWNMQSFNIHIYNEPDTGLCILHAQVNESRSDNKQNKETDNTFDLLVDMPSFLHVERRITSLKEDNEKYGAFNISLIKN</sequence>
<dbReference type="PANTHER" id="PTHR34932:SF1">
    <property type="entry name" value="TRPL TRANSLOCATION DEFECT PROTEIN 14"/>
    <property type="match status" value="1"/>
</dbReference>
<accession>A0A7S2W782</accession>
<dbReference type="InterPro" id="IPR053227">
    <property type="entry name" value="TRPL-trafficking_regulator"/>
</dbReference>
<dbReference type="Gene3D" id="2.40.320.10">
    <property type="entry name" value="Hypothetical Protein Pfu-838710-001"/>
    <property type="match status" value="1"/>
</dbReference>
<dbReference type="SUPFAM" id="SSF52540">
    <property type="entry name" value="P-loop containing nucleoside triphosphate hydrolases"/>
    <property type="match status" value="1"/>
</dbReference>
<feature type="domain" description="NadR/Ttd14 AAA" evidence="1">
    <location>
        <begin position="49"/>
        <end position="231"/>
    </location>
</feature>
<dbReference type="Gene3D" id="3.40.50.300">
    <property type="entry name" value="P-loop containing nucleotide triphosphate hydrolases"/>
    <property type="match status" value="1"/>
</dbReference>